<organism evidence="2 3">
    <name type="scientific">Schizopora paradoxa</name>
    <dbReference type="NCBI Taxonomy" id="27342"/>
    <lineage>
        <taxon>Eukaryota</taxon>
        <taxon>Fungi</taxon>
        <taxon>Dikarya</taxon>
        <taxon>Basidiomycota</taxon>
        <taxon>Agaricomycotina</taxon>
        <taxon>Agaricomycetes</taxon>
        <taxon>Hymenochaetales</taxon>
        <taxon>Schizoporaceae</taxon>
        <taxon>Schizopora</taxon>
    </lineage>
</organism>
<feature type="transmembrane region" description="Helical" evidence="1">
    <location>
        <begin position="7"/>
        <end position="28"/>
    </location>
</feature>
<dbReference type="InParanoid" id="A0A0H2SEG9"/>
<feature type="transmembrane region" description="Helical" evidence="1">
    <location>
        <begin position="211"/>
        <end position="229"/>
    </location>
</feature>
<proteinExistence type="predicted"/>
<evidence type="ECO:0000256" key="1">
    <source>
        <dbReference type="SAM" id="Phobius"/>
    </source>
</evidence>
<keyword evidence="3" id="KW-1185">Reference proteome</keyword>
<feature type="transmembrane region" description="Helical" evidence="1">
    <location>
        <begin position="78"/>
        <end position="99"/>
    </location>
</feature>
<sequence>MGVQLSTARIIAPSAFLVNFGAQLYGMLSTPSMKEVADKNHYAFSPHPMFIGAFFAPQMVLQLFWIRDLFRDKPVDDAQLSYAPIYAIGNVCIAGWMIFWNKEEFGLSQLLVTINTVSHLFAVSQLPPITAANALTHWVAKTTAGIGILDFLDNGAVALHYPGPPSFTVQALTAGLFGLASASSDLILGGCIVYDIVAMAVGQRETWGGTLGWYAAGSAFIVTVKNIFLK</sequence>
<name>A0A0H2SEG9_9AGAM</name>
<dbReference type="Proteomes" id="UP000053477">
    <property type="component" value="Unassembled WGS sequence"/>
</dbReference>
<reference evidence="2 3" key="1">
    <citation type="submission" date="2015-04" db="EMBL/GenBank/DDBJ databases">
        <title>Complete genome sequence of Schizopora paradoxa KUC8140, a cosmopolitan wood degrader in East Asia.</title>
        <authorList>
            <consortium name="DOE Joint Genome Institute"/>
            <person name="Min B."/>
            <person name="Park H."/>
            <person name="Jang Y."/>
            <person name="Kim J.-J."/>
            <person name="Kim K.H."/>
            <person name="Pangilinan J."/>
            <person name="Lipzen A."/>
            <person name="Riley R."/>
            <person name="Grigoriev I.V."/>
            <person name="Spatafora J.W."/>
            <person name="Choi I.-G."/>
        </authorList>
    </citation>
    <scope>NUCLEOTIDE SEQUENCE [LARGE SCALE GENOMIC DNA]</scope>
    <source>
        <strain evidence="2 3">KUC8140</strain>
    </source>
</reference>
<dbReference type="OrthoDB" id="2332199at2759"/>
<keyword evidence="1" id="KW-1133">Transmembrane helix</keyword>
<protein>
    <submittedName>
        <fullName evidence="2">Uncharacterized protein</fullName>
    </submittedName>
</protein>
<keyword evidence="1" id="KW-0472">Membrane</keyword>
<dbReference type="AlphaFoldDB" id="A0A0H2SEG9"/>
<keyword evidence="1" id="KW-0812">Transmembrane</keyword>
<dbReference type="PANTHER" id="PTHR37992">
    <property type="entry name" value="EXPRESSED PROTEIN"/>
    <property type="match status" value="1"/>
</dbReference>
<gene>
    <name evidence="2" type="ORF">SCHPADRAFT_934736</name>
</gene>
<evidence type="ECO:0000313" key="2">
    <source>
        <dbReference type="EMBL" id="KLO20128.1"/>
    </source>
</evidence>
<evidence type="ECO:0000313" key="3">
    <source>
        <dbReference type="Proteomes" id="UP000053477"/>
    </source>
</evidence>
<feature type="transmembrane region" description="Helical" evidence="1">
    <location>
        <begin position="48"/>
        <end position="66"/>
    </location>
</feature>
<dbReference type="EMBL" id="KQ085883">
    <property type="protein sequence ID" value="KLO20128.1"/>
    <property type="molecule type" value="Genomic_DNA"/>
</dbReference>
<dbReference type="InterPro" id="IPR013920">
    <property type="entry name" value="DUF1774_fun"/>
</dbReference>
<accession>A0A0H2SEG9</accession>
<dbReference type="PANTHER" id="PTHR37992:SF1">
    <property type="entry name" value="DUF1774-DOMAIN-CONTAINING PROTEIN"/>
    <property type="match status" value="1"/>
</dbReference>